<keyword evidence="6" id="KW-1185">Reference proteome</keyword>
<sequence>MEDGVTEKKSSYTYWVREASFDAAPRPVPRKLSAEDLSKQSQQPGNTLGSVWNQAGTWEEKNLNGWASNRIREMLKSLGSLEFCNGKADVSEVSKCVGDAFLVTVRNKKRVGYTYELSLKFKGEWAVGEERKMIEGHLDVPEFSFGELDDLQVEVRISDEKGLAAEDKSRIRSDMKSFLSLIREKLHKFEEEIAQR</sequence>
<accession>A0A7I8LEU7</accession>
<dbReference type="InterPro" id="IPR036338">
    <property type="entry name" value="Aha1"/>
</dbReference>
<dbReference type="GO" id="GO:0005829">
    <property type="term" value="C:cytosol"/>
    <property type="evidence" value="ECO:0007669"/>
    <property type="project" value="TreeGrafter"/>
</dbReference>
<dbReference type="GO" id="GO:0006457">
    <property type="term" value="P:protein folding"/>
    <property type="evidence" value="ECO:0007669"/>
    <property type="project" value="TreeGrafter"/>
</dbReference>
<evidence type="ECO:0000256" key="2">
    <source>
        <dbReference type="SAM" id="MobiDB-lite"/>
    </source>
</evidence>
<dbReference type="SMART" id="SM01000">
    <property type="entry name" value="Aha1_N"/>
    <property type="match status" value="1"/>
</dbReference>
<feature type="region of interest" description="Disordered" evidence="2">
    <location>
        <begin position="25"/>
        <end position="51"/>
    </location>
</feature>
<reference evidence="5" key="1">
    <citation type="submission" date="2020-02" db="EMBL/GenBank/DDBJ databases">
        <authorList>
            <person name="Scholz U."/>
            <person name="Mascher M."/>
            <person name="Fiebig A."/>
        </authorList>
    </citation>
    <scope>NUCLEOTIDE SEQUENCE</scope>
</reference>
<feature type="compositionally biased region" description="Polar residues" evidence="2">
    <location>
        <begin position="39"/>
        <end position="51"/>
    </location>
</feature>
<protein>
    <recommendedName>
        <fullName evidence="3">Activator of Hsp90 ATPase AHSA1-like N-terminal domain-containing protein</fullName>
    </recommendedName>
</protein>
<gene>
    <name evidence="4" type="ORF">SI7747_14017627</name>
    <name evidence="5" type="ORF">SI8410_14019010</name>
</gene>
<name>A0A7I8LEU7_SPIIN</name>
<dbReference type="Pfam" id="PF09229">
    <property type="entry name" value="Aha1_N"/>
    <property type="match status" value="1"/>
</dbReference>
<dbReference type="PANTHER" id="PTHR13009">
    <property type="entry name" value="HEAT SHOCK PROTEIN 90 HSP90 CO-CHAPERONE AHA-1"/>
    <property type="match status" value="1"/>
</dbReference>
<dbReference type="EMBL" id="LR746277">
    <property type="protein sequence ID" value="CAA7408332.1"/>
    <property type="molecule type" value="Genomic_DNA"/>
</dbReference>
<comment type="similarity">
    <text evidence="1">Belongs to the AHA1 family.</text>
</comment>
<dbReference type="Gene3D" id="3.15.10.20">
    <property type="entry name" value="Activator of Hsp90 ATPase Aha1, N-terminal domain"/>
    <property type="match status" value="1"/>
</dbReference>
<dbReference type="OrthoDB" id="567237at2759"/>
<feature type="domain" description="Activator of Hsp90 ATPase AHSA1-like N-terminal" evidence="3">
    <location>
        <begin position="60"/>
        <end position="195"/>
    </location>
</feature>
<dbReference type="Proteomes" id="UP000663760">
    <property type="component" value="Chromosome 14"/>
</dbReference>
<evidence type="ECO:0000313" key="5">
    <source>
        <dbReference type="EMBL" id="CAA7408332.1"/>
    </source>
</evidence>
<evidence type="ECO:0000313" key="6">
    <source>
        <dbReference type="Proteomes" id="UP000663760"/>
    </source>
</evidence>
<dbReference type="SUPFAM" id="SSF103111">
    <property type="entry name" value="Activator of Hsp90 ATPase, Aha1"/>
    <property type="match status" value="1"/>
</dbReference>
<proteinExistence type="inferred from homology"/>
<evidence type="ECO:0000256" key="1">
    <source>
        <dbReference type="ARBA" id="ARBA00006817"/>
    </source>
</evidence>
<dbReference type="GO" id="GO:0051087">
    <property type="term" value="F:protein-folding chaperone binding"/>
    <property type="evidence" value="ECO:0007669"/>
    <property type="project" value="InterPro"/>
</dbReference>
<evidence type="ECO:0000259" key="3">
    <source>
        <dbReference type="SMART" id="SM01000"/>
    </source>
</evidence>
<dbReference type="AlphaFoldDB" id="A0A7I8LEU7"/>
<organism evidence="5 6">
    <name type="scientific">Spirodela intermedia</name>
    <name type="common">Intermediate duckweed</name>
    <dbReference type="NCBI Taxonomy" id="51605"/>
    <lineage>
        <taxon>Eukaryota</taxon>
        <taxon>Viridiplantae</taxon>
        <taxon>Streptophyta</taxon>
        <taxon>Embryophyta</taxon>
        <taxon>Tracheophyta</taxon>
        <taxon>Spermatophyta</taxon>
        <taxon>Magnoliopsida</taxon>
        <taxon>Liliopsida</taxon>
        <taxon>Araceae</taxon>
        <taxon>Lemnoideae</taxon>
        <taxon>Spirodela</taxon>
    </lineage>
</organism>
<dbReference type="InterPro" id="IPR015310">
    <property type="entry name" value="AHSA1-like_N"/>
</dbReference>
<dbReference type="EMBL" id="LR743601">
    <property type="protein sequence ID" value="CAA2631979.1"/>
    <property type="molecule type" value="Genomic_DNA"/>
</dbReference>
<evidence type="ECO:0000313" key="4">
    <source>
        <dbReference type="EMBL" id="CAA2631979.1"/>
    </source>
</evidence>
<dbReference type="GO" id="GO:0001671">
    <property type="term" value="F:ATPase activator activity"/>
    <property type="evidence" value="ECO:0007669"/>
    <property type="project" value="InterPro"/>
</dbReference>
<dbReference type="PANTHER" id="PTHR13009:SF22">
    <property type="entry name" value="LD43819P"/>
    <property type="match status" value="1"/>
</dbReference>